<gene>
    <name evidence="10" type="ORF">MANES_12G013800v8</name>
</gene>
<dbReference type="InterPro" id="IPR001708">
    <property type="entry name" value="YidC/ALB3/OXA1/COX18"/>
</dbReference>
<protein>
    <recommendedName>
        <fullName evidence="9">Membrane insertase YidC/Oxa/ALB C-terminal domain-containing protein</fullName>
    </recommendedName>
</protein>
<dbReference type="OMA" id="AMTQDHT"/>
<dbReference type="Gramene" id="Manes.12G013800.1.v8.1">
    <property type="protein sequence ID" value="Manes.12G013800.1.v8.1.CDS"/>
    <property type="gene ID" value="Manes.12G013800.v8.1"/>
</dbReference>
<dbReference type="NCBIfam" id="TIGR03592">
    <property type="entry name" value="yidC_oxa1_cterm"/>
    <property type="match status" value="1"/>
</dbReference>
<keyword evidence="5 8" id="KW-0472">Membrane</keyword>
<evidence type="ECO:0000259" key="9">
    <source>
        <dbReference type="Pfam" id="PF02096"/>
    </source>
</evidence>
<evidence type="ECO:0000256" key="8">
    <source>
        <dbReference type="SAM" id="Phobius"/>
    </source>
</evidence>
<feature type="transmembrane region" description="Helical" evidence="8">
    <location>
        <begin position="235"/>
        <end position="253"/>
    </location>
</feature>
<proteinExistence type="inferred from homology"/>
<dbReference type="GO" id="GO:0032979">
    <property type="term" value="P:protein insertion into mitochondrial inner membrane from matrix"/>
    <property type="evidence" value="ECO:0000318"/>
    <property type="project" value="GO_Central"/>
</dbReference>
<keyword evidence="4 8" id="KW-1133">Transmembrane helix</keyword>
<evidence type="ECO:0000256" key="4">
    <source>
        <dbReference type="ARBA" id="ARBA00022989"/>
    </source>
</evidence>
<dbReference type="GO" id="GO:0032977">
    <property type="term" value="F:membrane insertase activity"/>
    <property type="evidence" value="ECO:0000318"/>
    <property type="project" value="GO_Central"/>
</dbReference>
<evidence type="ECO:0000313" key="10">
    <source>
        <dbReference type="EMBL" id="OAY34358.1"/>
    </source>
</evidence>
<feature type="region of interest" description="Disordered" evidence="7">
    <location>
        <begin position="404"/>
        <end position="431"/>
    </location>
</feature>
<comment type="similarity">
    <text evidence="6">Belongs to the OXA1/ALB3/YidC family.</text>
</comment>
<comment type="subcellular location">
    <subcellularLocation>
        <location evidence="1 6">Membrane</location>
        <topology evidence="1 6">Multi-pass membrane protein</topology>
    </subcellularLocation>
</comment>
<dbReference type="EMBL" id="CM004398">
    <property type="protein sequence ID" value="OAY34358.1"/>
    <property type="molecule type" value="Genomic_DNA"/>
</dbReference>
<dbReference type="PANTHER" id="PTHR12428">
    <property type="entry name" value="OXA1"/>
    <property type="match status" value="1"/>
</dbReference>
<dbReference type="OrthoDB" id="2148490at2759"/>
<evidence type="ECO:0000256" key="5">
    <source>
        <dbReference type="ARBA" id="ARBA00023136"/>
    </source>
</evidence>
<keyword evidence="3 6" id="KW-0812">Transmembrane</keyword>
<evidence type="ECO:0000256" key="3">
    <source>
        <dbReference type="ARBA" id="ARBA00022692"/>
    </source>
</evidence>
<organism evidence="10 11">
    <name type="scientific">Manihot esculenta</name>
    <name type="common">Cassava</name>
    <name type="synonym">Jatropha manihot</name>
    <dbReference type="NCBI Taxonomy" id="3983"/>
    <lineage>
        <taxon>Eukaryota</taxon>
        <taxon>Viridiplantae</taxon>
        <taxon>Streptophyta</taxon>
        <taxon>Embryophyta</taxon>
        <taxon>Tracheophyta</taxon>
        <taxon>Spermatophyta</taxon>
        <taxon>Magnoliopsida</taxon>
        <taxon>eudicotyledons</taxon>
        <taxon>Gunneridae</taxon>
        <taxon>Pentapetalae</taxon>
        <taxon>rosids</taxon>
        <taxon>fabids</taxon>
        <taxon>Malpighiales</taxon>
        <taxon>Euphorbiaceae</taxon>
        <taxon>Crotonoideae</taxon>
        <taxon>Manihoteae</taxon>
        <taxon>Manihot</taxon>
    </lineage>
</organism>
<dbReference type="Pfam" id="PF02096">
    <property type="entry name" value="60KD_IMP"/>
    <property type="match status" value="1"/>
</dbReference>
<dbReference type="PANTHER" id="PTHR12428:SF34">
    <property type="entry name" value="MITOCHONDRIAL INNER MEMBRANE PROTEIN OXA1-LIKE"/>
    <property type="match status" value="1"/>
</dbReference>
<evidence type="ECO:0000256" key="1">
    <source>
        <dbReference type="ARBA" id="ARBA00004141"/>
    </source>
</evidence>
<dbReference type="STRING" id="3983.A0A2C9UU01"/>
<comment type="similarity">
    <text evidence="2">Belongs to the OXA1/ALB3/YidC (TC 2.A.9.2) family.</text>
</comment>
<dbReference type="CDD" id="cd20069">
    <property type="entry name" value="5TM_Oxa1-like"/>
    <property type="match status" value="1"/>
</dbReference>
<evidence type="ECO:0000256" key="6">
    <source>
        <dbReference type="RuleBase" id="RU003945"/>
    </source>
</evidence>
<evidence type="ECO:0000313" key="11">
    <source>
        <dbReference type="Proteomes" id="UP000091857"/>
    </source>
</evidence>
<dbReference type="InterPro" id="IPR028055">
    <property type="entry name" value="YidC/Oxa/ALB_C"/>
</dbReference>
<feature type="domain" description="Membrane insertase YidC/Oxa/ALB C-terminal" evidence="9">
    <location>
        <begin position="157"/>
        <end position="346"/>
    </location>
</feature>
<accession>A0A2C9UU01</accession>
<dbReference type="Proteomes" id="UP000091857">
    <property type="component" value="Chromosome 12"/>
</dbReference>
<name>A0A2C9UU01_MANES</name>
<evidence type="ECO:0000256" key="7">
    <source>
        <dbReference type="SAM" id="MobiDB-lite"/>
    </source>
</evidence>
<keyword evidence="11" id="KW-1185">Reference proteome</keyword>
<feature type="transmembrane region" description="Helical" evidence="8">
    <location>
        <begin position="275"/>
        <end position="293"/>
    </location>
</feature>
<reference evidence="11" key="1">
    <citation type="journal article" date="2016" name="Nat. Biotechnol.">
        <title>Sequencing wild and cultivated cassava and related species reveals extensive interspecific hybridization and genetic diversity.</title>
        <authorList>
            <person name="Bredeson J.V."/>
            <person name="Lyons J.B."/>
            <person name="Prochnik S.E."/>
            <person name="Wu G.A."/>
            <person name="Ha C.M."/>
            <person name="Edsinger-Gonzales E."/>
            <person name="Grimwood J."/>
            <person name="Schmutz J."/>
            <person name="Rabbi I.Y."/>
            <person name="Egesi C."/>
            <person name="Nauluvula P."/>
            <person name="Lebot V."/>
            <person name="Ndunguru J."/>
            <person name="Mkamilo G."/>
            <person name="Bart R.S."/>
            <person name="Setter T.L."/>
            <person name="Gleadow R.M."/>
            <person name="Kulakow P."/>
            <person name="Ferguson M.E."/>
            <person name="Rounsley S."/>
            <person name="Rokhsar D.S."/>
        </authorList>
    </citation>
    <scope>NUCLEOTIDE SEQUENCE [LARGE SCALE GENOMIC DNA]</scope>
    <source>
        <strain evidence="11">cv. AM560-2</strain>
    </source>
</reference>
<comment type="caution">
    <text evidence="10">The sequence shown here is derived from an EMBL/GenBank/DDBJ whole genome shotgun (WGS) entry which is preliminary data.</text>
</comment>
<feature type="transmembrane region" description="Helical" evidence="8">
    <location>
        <begin position="155"/>
        <end position="177"/>
    </location>
</feature>
<feature type="compositionally biased region" description="Low complexity" evidence="7">
    <location>
        <begin position="406"/>
        <end position="415"/>
    </location>
</feature>
<sequence length="431" mass="47304">MAQIRSLYTRASLVRRRYHPSFSFILHDDDKQLNCIDEGPSEQGMSYLMQQRAFGSGFSNSSSFGLFQDRRCMDFSLSPSIGASFCRFMSTTVGEGSEKIELMSDVTNVLTDTTVQAAAMQSPAVNEVAVAAADSFLPIQVLQHFIDAVHSFTGLNWWACIILTTLLIRGATLPLVINQLKATSKLTLMRPHLEEIKQRVQDNGADPTAVAEGQKQMQMLFKEYGVSPFTPLKGLFIQGPIFVSFFLAISNMAEKVPSFKSGGAYWFVDLSSPDTLYIFPLLTALTFLATVECNMQEGMEGNPAAGTMKNVSRVLAFVSVPLTMGFPKAIFCYWITSNLFSLAYGLVLRVPGVKKSLGVPEIPVTPASNSSPSAFSLLKQFVAARQAAATSSPAESSFKISDHKISSSSVMSQRIRSLEKQVKGRKKNKKR</sequence>
<dbReference type="GO" id="GO:0005743">
    <property type="term" value="C:mitochondrial inner membrane"/>
    <property type="evidence" value="ECO:0000318"/>
    <property type="project" value="GO_Central"/>
</dbReference>
<dbReference type="AlphaFoldDB" id="A0A2C9UU01"/>
<feature type="transmembrane region" description="Helical" evidence="8">
    <location>
        <begin position="314"/>
        <end position="336"/>
    </location>
</feature>
<evidence type="ECO:0000256" key="2">
    <source>
        <dbReference type="ARBA" id="ARBA00010583"/>
    </source>
</evidence>